<dbReference type="Proteomes" id="UP001476247">
    <property type="component" value="Unassembled WGS sequence"/>
</dbReference>
<gene>
    <name evidence="1" type="ORF">HPULCUR_005487</name>
</gene>
<dbReference type="InterPro" id="IPR009080">
    <property type="entry name" value="tRNAsynth_Ia_anticodon-bd"/>
</dbReference>
<dbReference type="Gene3D" id="1.10.730.10">
    <property type="entry name" value="Isoleucyl-tRNA Synthetase, Domain 1"/>
    <property type="match status" value="1"/>
</dbReference>
<accession>A0ABP9Y043</accession>
<dbReference type="EMBL" id="BAABUJ010000014">
    <property type="protein sequence ID" value="GAA5800065.1"/>
    <property type="molecule type" value="Genomic_DNA"/>
</dbReference>
<sequence>MDLAGQLGNLLNRTTAKALIHNGILPVKHDSVVDPSDESVHQIIAELADNEPWNLVKNPDEKKRLDTVLFYSLEACRIAGILLQPVMPTKMERLLTRLGVSESDRYFKDACKLTQTERPLGEIDGVLFPRLK</sequence>
<evidence type="ECO:0008006" key="3">
    <source>
        <dbReference type="Google" id="ProtNLM"/>
    </source>
</evidence>
<reference evidence="1 2" key="1">
    <citation type="submission" date="2024-04" db="EMBL/GenBank/DDBJ databases">
        <title>genome sequences of Mucor flavus KT1a and Helicostylum pulchrum KT1b strains isolation_sourced from the surface of a dry-aged beef.</title>
        <authorList>
            <person name="Toyotome T."/>
            <person name="Hosono M."/>
            <person name="Torimaru M."/>
            <person name="Fukuda K."/>
            <person name="Mikami N."/>
        </authorList>
    </citation>
    <scope>NUCLEOTIDE SEQUENCE [LARGE SCALE GENOMIC DNA]</scope>
    <source>
        <strain evidence="1 2">KT1b</strain>
    </source>
</reference>
<comment type="caution">
    <text evidence="1">The sequence shown here is derived from an EMBL/GenBank/DDBJ whole genome shotgun (WGS) entry which is preliminary data.</text>
</comment>
<protein>
    <recommendedName>
        <fullName evidence="3">Methionine--tRNA ligase</fullName>
    </recommendedName>
</protein>
<proteinExistence type="predicted"/>
<evidence type="ECO:0000313" key="1">
    <source>
        <dbReference type="EMBL" id="GAA5800065.1"/>
    </source>
</evidence>
<dbReference type="PANTHER" id="PTHR43326:SF1">
    <property type="entry name" value="METHIONINE--TRNA LIGASE, MITOCHONDRIAL"/>
    <property type="match status" value="1"/>
</dbReference>
<dbReference type="SUPFAM" id="SSF47323">
    <property type="entry name" value="Anticodon-binding domain of a subclass of class I aminoacyl-tRNA synthetases"/>
    <property type="match status" value="1"/>
</dbReference>
<organism evidence="1 2">
    <name type="scientific">Helicostylum pulchrum</name>
    <dbReference type="NCBI Taxonomy" id="562976"/>
    <lineage>
        <taxon>Eukaryota</taxon>
        <taxon>Fungi</taxon>
        <taxon>Fungi incertae sedis</taxon>
        <taxon>Mucoromycota</taxon>
        <taxon>Mucoromycotina</taxon>
        <taxon>Mucoromycetes</taxon>
        <taxon>Mucorales</taxon>
        <taxon>Mucorineae</taxon>
        <taxon>Mucoraceae</taxon>
        <taxon>Helicostylum</taxon>
    </lineage>
</organism>
<dbReference type="InterPro" id="IPR023457">
    <property type="entry name" value="Met-tRNA_synth_2"/>
</dbReference>
<evidence type="ECO:0000313" key="2">
    <source>
        <dbReference type="Proteomes" id="UP001476247"/>
    </source>
</evidence>
<keyword evidence="2" id="KW-1185">Reference proteome</keyword>
<name>A0ABP9Y043_9FUNG</name>
<dbReference type="PANTHER" id="PTHR43326">
    <property type="entry name" value="METHIONYL-TRNA SYNTHETASE"/>
    <property type="match status" value="1"/>
</dbReference>